<organism evidence="3 4">
    <name type="scientific">Phormidium nigroviride PCC 7112</name>
    <dbReference type="NCBI Taxonomy" id="179408"/>
    <lineage>
        <taxon>Bacteria</taxon>
        <taxon>Bacillati</taxon>
        <taxon>Cyanobacteriota</taxon>
        <taxon>Cyanophyceae</taxon>
        <taxon>Oscillatoriophycideae</taxon>
        <taxon>Oscillatoriales</taxon>
        <taxon>Oscillatoriaceae</taxon>
        <taxon>Phormidium</taxon>
    </lineage>
</organism>
<dbReference type="EMBL" id="CP003614">
    <property type="protein sequence ID" value="AFZ05504.1"/>
    <property type="molecule type" value="Genomic_DNA"/>
</dbReference>
<dbReference type="AlphaFoldDB" id="K9VDD2"/>
<feature type="compositionally biased region" description="Polar residues" evidence="1">
    <location>
        <begin position="180"/>
        <end position="202"/>
    </location>
</feature>
<dbReference type="eggNOG" id="COG1695">
    <property type="taxonomic scope" value="Bacteria"/>
</dbReference>
<dbReference type="PATRIC" id="fig|179408.3.peg.1164"/>
<reference evidence="3 4" key="1">
    <citation type="submission" date="2012-05" db="EMBL/GenBank/DDBJ databases">
        <title>Finished chromosome of genome of Oscillatoria sp. PCC 7112.</title>
        <authorList>
            <consortium name="US DOE Joint Genome Institute"/>
            <person name="Gugger M."/>
            <person name="Coursin T."/>
            <person name="Rippka R."/>
            <person name="Tandeau De Marsac N."/>
            <person name="Huntemann M."/>
            <person name="Wei C.-L."/>
            <person name="Han J."/>
            <person name="Detter J.C."/>
            <person name="Han C."/>
            <person name="Tapia R."/>
            <person name="Davenport K."/>
            <person name="Daligault H."/>
            <person name="Erkkila T."/>
            <person name="Gu W."/>
            <person name="Munk A.C.C."/>
            <person name="Teshima H."/>
            <person name="Xu Y."/>
            <person name="Chain P."/>
            <person name="Chen A."/>
            <person name="Krypides N."/>
            <person name="Mavromatis K."/>
            <person name="Markowitz V."/>
            <person name="Szeto E."/>
            <person name="Ivanova N."/>
            <person name="Mikhailova N."/>
            <person name="Ovchinnikova G."/>
            <person name="Pagani I."/>
            <person name="Pati A."/>
            <person name="Goodwin L."/>
            <person name="Peters L."/>
            <person name="Pitluck S."/>
            <person name="Woyke T."/>
            <person name="Kerfeld C."/>
        </authorList>
    </citation>
    <scope>NUCLEOTIDE SEQUENCE [LARGE SCALE GENOMIC DNA]</scope>
    <source>
        <strain evidence="3 4">PCC 7112</strain>
    </source>
</reference>
<dbReference type="InterPro" id="IPR052509">
    <property type="entry name" value="Metal_resp_DNA-bind_regulator"/>
</dbReference>
<protein>
    <submittedName>
        <fullName evidence="3">Transcriptional regulator, PadR-like family</fullName>
    </submittedName>
</protein>
<evidence type="ECO:0000313" key="3">
    <source>
        <dbReference type="EMBL" id="AFZ05504.1"/>
    </source>
</evidence>
<dbReference type="Proteomes" id="UP000010478">
    <property type="component" value="Chromosome"/>
</dbReference>
<gene>
    <name evidence="3" type="ORF">Osc7112_0937</name>
</gene>
<sequence>MLELSALGLLQLQPMHGYRLKQKLELFMSSCISVNYGAIYPLLKRLEERGQIATIAEEAGDAGCPRKIYAITPKGRELWRQKMLEHPQESWVNSGSRFQIKFFFFGDLEPAERLKLLEHRLRACYTRQDYIESLKSEYPLTDDYQFASRDRCKSVLASEIEWLTEQLAKEKRAIAGVRDSPTSAESADSKGKSFQLTHSGES</sequence>
<dbReference type="SUPFAM" id="SSF46785">
    <property type="entry name" value="Winged helix' DNA-binding domain"/>
    <property type="match status" value="1"/>
</dbReference>
<accession>K9VDD2</accession>
<keyword evidence="4" id="KW-1185">Reference proteome</keyword>
<dbReference type="STRING" id="179408.Osc7112_0937"/>
<feature type="domain" description="Transcription regulator PadR N-terminal" evidence="2">
    <location>
        <begin position="7"/>
        <end position="78"/>
    </location>
</feature>
<dbReference type="PANTHER" id="PTHR33169:SF14">
    <property type="entry name" value="TRANSCRIPTIONAL REGULATOR RV3488"/>
    <property type="match status" value="1"/>
</dbReference>
<dbReference type="InterPro" id="IPR036390">
    <property type="entry name" value="WH_DNA-bd_sf"/>
</dbReference>
<dbReference type="Pfam" id="PF03551">
    <property type="entry name" value="PadR"/>
    <property type="match status" value="1"/>
</dbReference>
<feature type="region of interest" description="Disordered" evidence="1">
    <location>
        <begin position="173"/>
        <end position="202"/>
    </location>
</feature>
<dbReference type="PANTHER" id="PTHR33169">
    <property type="entry name" value="PADR-FAMILY TRANSCRIPTIONAL REGULATOR"/>
    <property type="match status" value="1"/>
</dbReference>
<dbReference type="InterPro" id="IPR036388">
    <property type="entry name" value="WH-like_DNA-bd_sf"/>
</dbReference>
<name>K9VDD2_9CYAN</name>
<dbReference type="KEGG" id="oni:Osc7112_0937"/>
<dbReference type="Gene3D" id="1.10.10.10">
    <property type="entry name" value="Winged helix-like DNA-binding domain superfamily/Winged helix DNA-binding domain"/>
    <property type="match status" value="1"/>
</dbReference>
<dbReference type="InterPro" id="IPR005149">
    <property type="entry name" value="Tscrpt_reg_PadR_N"/>
</dbReference>
<dbReference type="HOGENOM" id="CLU_089258_3_0_3"/>
<evidence type="ECO:0000259" key="2">
    <source>
        <dbReference type="Pfam" id="PF03551"/>
    </source>
</evidence>
<evidence type="ECO:0000313" key="4">
    <source>
        <dbReference type="Proteomes" id="UP000010478"/>
    </source>
</evidence>
<proteinExistence type="predicted"/>
<dbReference type="OrthoDB" id="2374094at2"/>
<dbReference type="RefSeq" id="WP_015174832.1">
    <property type="nucleotide sequence ID" value="NC_019729.1"/>
</dbReference>
<evidence type="ECO:0000256" key="1">
    <source>
        <dbReference type="SAM" id="MobiDB-lite"/>
    </source>
</evidence>